<dbReference type="CDD" id="cd00063">
    <property type="entry name" value="FN3"/>
    <property type="match status" value="1"/>
</dbReference>
<dbReference type="PROSITE" id="PS50853">
    <property type="entry name" value="FN3"/>
    <property type="match status" value="1"/>
</dbReference>
<dbReference type="Pfam" id="PF00041">
    <property type="entry name" value="fn3"/>
    <property type="match status" value="1"/>
</dbReference>
<gene>
    <name evidence="2" type="ORF">N5B56_02835</name>
</gene>
<dbReference type="InterPro" id="IPR003961">
    <property type="entry name" value="FN3_dom"/>
</dbReference>
<reference evidence="2" key="1">
    <citation type="submission" date="2022-09" db="EMBL/GenBank/DDBJ databases">
        <title>Eubacterium sp. LFL-14 isolated from human feces.</title>
        <authorList>
            <person name="Liu F."/>
        </authorList>
    </citation>
    <scope>NUCLEOTIDE SEQUENCE</scope>
    <source>
        <strain evidence="2">LFL-14</strain>
    </source>
</reference>
<sequence length="297" mass="32045">MRSTKVKVLAVTAAVTVMFTGCMTENANVKINSDGTASAVATVDIDKASMDTWLTSSGLTTSDISDGKEMKVVTKDGKEFYEATETYSSTVDKIGEVVKEALSSDAYVTSTTLYSEVSLAQSESVAMYSAMGIDTSAITLNFSIEFPAAITSTTGTIDPANPNKANFVINLATTNMIVFATTDSTVTSDAVKATVQKLNQVGKVKVKSLKANKVKGKKATATLKFKKAAQAKNYQIQWSTNKNFKKKTSATAKKVRYTIKNLKKGTKYFVRVRAAKTNYCGTEVYGDWSVKTVKTKK</sequence>
<dbReference type="EMBL" id="JAODBU010000003">
    <property type="protein sequence ID" value="MCT7398025.1"/>
    <property type="molecule type" value="Genomic_DNA"/>
</dbReference>
<protein>
    <submittedName>
        <fullName evidence="2">Fibronectin type III domain-containing protein</fullName>
    </submittedName>
</protein>
<evidence type="ECO:0000313" key="3">
    <source>
        <dbReference type="Proteomes" id="UP001431199"/>
    </source>
</evidence>
<dbReference type="InterPro" id="IPR013783">
    <property type="entry name" value="Ig-like_fold"/>
</dbReference>
<evidence type="ECO:0000259" key="1">
    <source>
        <dbReference type="PROSITE" id="PS50853"/>
    </source>
</evidence>
<dbReference type="SUPFAM" id="SSF49265">
    <property type="entry name" value="Fibronectin type III"/>
    <property type="match status" value="1"/>
</dbReference>
<accession>A0ABT2LXL6</accession>
<dbReference type="Gene3D" id="2.60.40.10">
    <property type="entry name" value="Immunoglobulins"/>
    <property type="match status" value="1"/>
</dbReference>
<keyword evidence="3" id="KW-1185">Reference proteome</keyword>
<proteinExistence type="predicted"/>
<organism evidence="2 3">
    <name type="scientific">Eubacterium album</name>
    <dbReference type="NCBI Taxonomy" id="2978477"/>
    <lineage>
        <taxon>Bacteria</taxon>
        <taxon>Bacillati</taxon>
        <taxon>Bacillota</taxon>
        <taxon>Clostridia</taxon>
        <taxon>Eubacteriales</taxon>
        <taxon>Eubacteriaceae</taxon>
        <taxon>Eubacterium</taxon>
    </lineage>
</organism>
<dbReference type="InterPro" id="IPR036116">
    <property type="entry name" value="FN3_sf"/>
</dbReference>
<dbReference type="RefSeq" id="WP_118564981.1">
    <property type="nucleotide sequence ID" value="NZ_JAODBU010000003.1"/>
</dbReference>
<evidence type="ECO:0000313" key="2">
    <source>
        <dbReference type="EMBL" id="MCT7398025.1"/>
    </source>
</evidence>
<name>A0ABT2LXL6_9FIRM</name>
<feature type="domain" description="Fibronectin type-III" evidence="1">
    <location>
        <begin position="205"/>
        <end position="297"/>
    </location>
</feature>
<dbReference type="Proteomes" id="UP001431199">
    <property type="component" value="Unassembled WGS sequence"/>
</dbReference>
<comment type="caution">
    <text evidence="2">The sequence shown here is derived from an EMBL/GenBank/DDBJ whole genome shotgun (WGS) entry which is preliminary data.</text>
</comment>
<dbReference type="PROSITE" id="PS51257">
    <property type="entry name" value="PROKAR_LIPOPROTEIN"/>
    <property type="match status" value="1"/>
</dbReference>